<dbReference type="AlphaFoldDB" id="A0A9P9DWV1"/>
<reference evidence="2" key="1">
    <citation type="journal article" date="2021" name="Nat. Commun.">
        <title>Genetic determinants of endophytism in the Arabidopsis root mycobiome.</title>
        <authorList>
            <person name="Mesny F."/>
            <person name="Miyauchi S."/>
            <person name="Thiergart T."/>
            <person name="Pickel B."/>
            <person name="Atanasova L."/>
            <person name="Karlsson M."/>
            <person name="Huettel B."/>
            <person name="Barry K.W."/>
            <person name="Haridas S."/>
            <person name="Chen C."/>
            <person name="Bauer D."/>
            <person name="Andreopoulos W."/>
            <person name="Pangilinan J."/>
            <person name="LaButti K."/>
            <person name="Riley R."/>
            <person name="Lipzen A."/>
            <person name="Clum A."/>
            <person name="Drula E."/>
            <person name="Henrissat B."/>
            <person name="Kohler A."/>
            <person name="Grigoriev I.V."/>
            <person name="Martin F.M."/>
            <person name="Hacquard S."/>
        </authorList>
    </citation>
    <scope>NUCLEOTIDE SEQUENCE</scope>
    <source>
        <strain evidence="2">MPI-CAGE-AT-0021</strain>
    </source>
</reference>
<keyword evidence="1" id="KW-0175">Coiled coil</keyword>
<dbReference type="PANTHER" id="PTHR21974">
    <property type="entry name" value="RE15880P"/>
    <property type="match status" value="1"/>
</dbReference>
<accession>A0A9P9DWV1</accession>
<feature type="coiled-coil region" evidence="1">
    <location>
        <begin position="32"/>
        <end position="141"/>
    </location>
</feature>
<dbReference type="Proteomes" id="UP000717696">
    <property type="component" value="Unassembled WGS sequence"/>
</dbReference>
<sequence length="348" mass="40034">MSDIKQKIQQASARNAELLLVLAQTDHAAPALQEQLRFIKDLEAQLATTKKQLTSLETKRLSELADHVKYRNSHVRRFMFKATGRKEKFEARAAKEEEEYYDVLQQQHETTTVNNNLKFQLEEAQNTRTELQEAYSLHSKAQCELDSIYNAIFAGATPRFPEEDELEKQSDSALQKYHDTRVRHEEEKNVVSLIMKAVERVKFASKQMEEARGASRMDLFGGGLLADAMERSALSKADIAIREARTLTSRAHFDDLPEVGINQGHIMRDVFFDNIVTDLQFHDEIKRGQAEVETFARALKERLAASKDRLNAVQGELKEREESLEEARKLLQVERQKVFERVSQETPQ</sequence>
<evidence type="ECO:0000313" key="3">
    <source>
        <dbReference type="Proteomes" id="UP000717696"/>
    </source>
</evidence>
<organism evidence="2 3">
    <name type="scientific">Dactylonectria estremocensis</name>
    <dbReference type="NCBI Taxonomy" id="1079267"/>
    <lineage>
        <taxon>Eukaryota</taxon>
        <taxon>Fungi</taxon>
        <taxon>Dikarya</taxon>
        <taxon>Ascomycota</taxon>
        <taxon>Pezizomycotina</taxon>
        <taxon>Sordariomycetes</taxon>
        <taxon>Hypocreomycetidae</taxon>
        <taxon>Hypocreales</taxon>
        <taxon>Nectriaceae</taxon>
        <taxon>Dactylonectria</taxon>
    </lineage>
</organism>
<dbReference type="EMBL" id="JAGMUU010000023">
    <property type="protein sequence ID" value="KAH7126524.1"/>
    <property type="molecule type" value="Genomic_DNA"/>
</dbReference>
<name>A0A9P9DWV1_9HYPO</name>
<protein>
    <submittedName>
        <fullName evidence="2">Uncharacterized protein</fullName>
    </submittedName>
</protein>
<dbReference type="PANTHER" id="PTHR21974:SF2">
    <property type="entry name" value="RE15880P"/>
    <property type="match status" value="1"/>
</dbReference>
<comment type="caution">
    <text evidence="2">The sequence shown here is derived from an EMBL/GenBank/DDBJ whole genome shotgun (WGS) entry which is preliminary data.</text>
</comment>
<gene>
    <name evidence="2" type="ORF">B0J13DRAFT_565604</name>
</gene>
<keyword evidence="3" id="KW-1185">Reference proteome</keyword>
<dbReference type="OrthoDB" id="2562743at2759"/>
<evidence type="ECO:0000313" key="2">
    <source>
        <dbReference type="EMBL" id="KAH7126524.1"/>
    </source>
</evidence>
<evidence type="ECO:0000256" key="1">
    <source>
        <dbReference type="SAM" id="Coils"/>
    </source>
</evidence>
<proteinExistence type="predicted"/>
<feature type="coiled-coil region" evidence="1">
    <location>
        <begin position="296"/>
        <end position="337"/>
    </location>
</feature>